<evidence type="ECO:0000256" key="1">
    <source>
        <dbReference type="SAM" id="SignalP"/>
    </source>
</evidence>
<proteinExistence type="predicted"/>
<dbReference type="RefSeq" id="XP_013431075.1">
    <property type="nucleotide sequence ID" value="XM_013575621.1"/>
</dbReference>
<gene>
    <name evidence="2" type="ORF">M436DRAFT_60809</name>
</gene>
<name>A0A074WZW7_9PEZI</name>
<evidence type="ECO:0000313" key="3">
    <source>
        <dbReference type="Proteomes" id="UP000027730"/>
    </source>
</evidence>
<feature type="signal peptide" evidence="1">
    <location>
        <begin position="1"/>
        <end position="19"/>
    </location>
</feature>
<dbReference type="AlphaFoldDB" id="A0A074WZW7"/>
<dbReference type="HOGENOM" id="CLU_1618669_0_0_1"/>
<dbReference type="GeneID" id="25413063"/>
<keyword evidence="3" id="KW-1185">Reference proteome</keyword>
<dbReference type="Proteomes" id="UP000027730">
    <property type="component" value="Unassembled WGS sequence"/>
</dbReference>
<reference evidence="2 3" key="1">
    <citation type="journal article" date="2014" name="BMC Genomics">
        <title>Genome sequencing of four Aureobasidium pullulans varieties: biotechnological potential, stress tolerance, and description of new species.</title>
        <authorList>
            <person name="Gostin Ar C."/>
            <person name="Ohm R.A."/>
            <person name="Kogej T."/>
            <person name="Sonjak S."/>
            <person name="Turk M."/>
            <person name="Zajc J."/>
            <person name="Zalar P."/>
            <person name="Grube M."/>
            <person name="Sun H."/>
            <person name="Han J."/>
            <person name="Sharma A."/>
            <person name="Chiniquy J."/>
            <person name="Ngan C.Y."/>
            <person name="Lipzen A."/>
            <person name="Barry K."/>
            <person name="Grigoriev I.V."/>
            <person name="Gunde-Cimerman N."/>
        </authorList>
    </citation>
    <scope>NUCLEOTIDE SEQUENCE [LARGE SCALE GENOMIC DNA]</scope>
    <source>
        <strain evidence="2 3">CBS 147.97</strain>
    </source>
</reference>
<feature type="chain" id="PRO_5001701952" evidence="1">
    <location>
        <begin position="20"/>
        <end position="164"/>
    </location>
</feature>
<accession>A0A074WZW7</accession>
<protein>
    <submittedName>
        <fullName evidence="2">Uncharacterized protein</fullName>
    </submittedName>
</protein>
<keyword evidence="1" id="KW-0732">Signal</keyword>
<evidence type="ECO:0000313" key="2">
    <source>
        <dbReference type="EMBL" id="KEQ77024.1"/>
    </source>
</evidence>
<dbReference type="OrthoDB" id="3838609at2759"/>
<organism evidence="2 3">
    <name type="scientific">Aureobasidium namibiae CBS 147.97</name>
    <dbReference type="NCBI Taxonomy" id="1043004"/>
    <lineage>
        <taxon>Eukaryota</taxon>
        <taxon>Fungi</taxon>
        <taxon>Dikarya</taxon>
        <taxon>Ascomycota</taxon>
        <taxon>Pezizomycotina</taxon>
        <taxon>Dothideomycetes</taxon>
        <taxon>Dothideomycetidae</taxon>
        <taxon>Dothideales</taxon>
        <taxon>Saccotheciaceae</taxon>
        <taxon>Aureobasidium</taxon>
    </lineage>
</organism>
<sequence>MFVLKFFGLVAAMAVVVNAAPVDDPHPIHQLTPEEEAAQEAAFAAMSLEQRLVYHSEHKVYKPEGTVKCLKECIGDAPGYPIHTATYGEVCKNDKTQSDLIVWLREKVRPCIETKRYAGDSDRLSEDNTPCNSAFSFFESRIDDMCAYIQQELSHTQREDTWEE</sequence>
<dbReference type="EMBL" id="KL584703">
    <property type="protein sequence ID" value="KEQ77024.1"/>
    <property type="molecule type" value="Genomic_DNA"/>
</dbReference>